<feature type="compositionally biased region" description="Basic and acidic residues" evidence="1">
    <location>
        <begin position="550"/>
        <end position="561"/>
    </location>
</feature>
<feature type="compositionally biased region" description="Basic and acidic residues" evidence="1">
    <location>
        <begin position="184"/>
        <end position="210"/>
    </location>
</feature>
<feature type="region of interest" description="Disordered" evidence="1">
    <location>
        <begin position="576"/>
        <end position="610"/>
    </location>
</feature>
<dbReference type="PANTHER" id="PTHR46444:SF3">
    <property type="entry name" value="DCD (DEVELOPMENT AND CELL DEATH) DOMAIN PROTEIN"/>
    <property type="match status" value="1"/>
</dbReference>
<dbReference type="InterPro" id="IPR013989">
    <property type="entry name" value="Dev_and_cell_death_domain"/>
</dbReference>
<dbReference type="Proteomes" id="UP001454036">
    <property type="component" value="Unassembled WGS sequence"/>
</dbReference>
<dbReference type="PANTHER" id="PTHR46444">
    <property type="entry name" value="DCD (DEVELOPMENT AND CELL DEATH) DOMAIN PROTEIN-RELATED"/>
    <property type="match status" value="1"/>
</dbReference>
<feature type="compositionally biased region" description="Basic and acidic residues" evidence="1">
    <location>
        <begin position="704"/>
        <end position="715"/>
    </location>
</feature>
<evidence type="ECO:0000313" key="4">
    <source>
        <dbReference type="Proteomes" id="UP001454036"/>
    </source>
</evidence>
<reference evidence="3 4" key="1">
    <citation type="submission" date="2024-01" db="EMBL/GenBank/DDBJ databases">
        <title>The complete chloroplast genome sequence of Lithospermum erythrorhizon: insights into the phylogenetic relationship among Boraginaceae species and the maternal lineages of purple gromwells.</title>
        <authorList>
            <person name="Okada T."/>
            <person name="Watanabe K."/>
        </authorList>
    </citation>
    <scope>NUCLEOTIDE SEQUENCE [LARGE SCALE GENOMIC DNA]</scope>
</reference>
<feature type="compositionally biased region" description="Basic and acidic residues" evidence="1">
    <location>
        <begin position="630"/>
        <end position="641"/>
    </location>
</feature>
<feature type="region of interest" description="Disordered" evidence="1">
    <location>
        <begin position="1"/>
        <end position="223"/>
    </location>
</feature>
<protein>
    <recommendedName>
        <fullName evidence="2">DCD domain-containing protein</fullName>
    </recommendedName>
</protein>
<feature type="compositionally biased region" description="Basic and acidic residues" evidence="1">
    <location>
        <begin position="760"/>
        <end position="769"/>
    </location>
</feature>
<feature type="compositionally biased region" description="Basic residues" evidence="1">
    <location>
        <begin position="60"/>
        <end position="71"/>
    </location>
</feature>
<dbReference type="AlphaFoldDB" id="A0AAV3NVG7"/>
<dbReference type="SMART" id="SM00767">
    <property type="entry name" value="DCD"/>
    <property type="match status" value="1"/>
</dbReference>
<keyword evidence="4" id="KW-1185">Reference proteome</keyword>
<gene>
    <name evidence="3" type="ORF">LIER_35729</name>
</gene>
<feature type="compositionally biased region" description="Polar residues" evidence="1">
    <location>
        <begin position="97"/>
        <end position="113"/>
    </location>
</feature>
<feature type="region of interest" description="Disordered" evidence="1">
    <location>
        <begin position="542"/>
        <end position="561"/>
    </location>
</feature>
<feature type="compositionally biased region" description="Basic and acidic residues" evidence="1">
    <location>
        <begin position="590"/>
        <end position="602"/>
    </location>
</feature>
<evidence type="ECO:0000313" key="3">
    <source>
        <dbReference type="EMBL" id="GAA0143349.1"/>
    </source>
</evidence>
<feature type="compositionally biased region" description="Polar residues" evidence="1">
    <location>
        <begin position="48"/>
        <end position="59"/>
    </location>
</feature>
<sequence>MEESKSSANGATSTANQVTEKESSAIIVNPSPVVLEKPSGEGYVQANDAVTTHPVQVSKQTRKNRRRKLRRRINDSQKNVEKAPSSNVGNKAEGGSKDNQNSVEKASSSNVVNTVKGAETTHPVQVRKRNKRKRFGKDKGEREEGKKKNENLSTADKKGMKKEEIINDKCRDGNKNGKRLRKKLNGDASKKDNKHQNVFGRDLERKDKRPGVQVGGDVRRKDKRPHNEVGGVIFMCNARTKPDCFRYGVFGVSHNKKEHVLSIKPGLKLFLYDFDLKLMYGVYKASSEGGMKLEPAAFGGAFPAQVRFVVEKDCVPLPEGVFKKAIKDSYDEKTHKFQTELTSKEANRLAQLFSPAHLLHSNGKPSHQELSPMQTILSSPALIFTNGEIMREQVHGGAARGTLVPLQYERQHHFLKQHVPRQDVLPHRPVSRDEVLPDRPLFLTEEEYRSYGLQQGRSTVRTASVLDYSSRSGRERVQHQRHPDPVYVDGHGLQQGRGPVRTAPVVDYSSRSGRERQQHQRHPDPAYVDGYGLQHRRAVPAAPVYNNSRSGRERDQLQRHPDPVYVDGYGLQQGRGALRTAPVVDNNSRSGRERDQLQRHPDPVYVDGYGLQQRSPVRTGLVVDYGSSSGREREQLQRHPDPIYVDGYGLQQRSPVRTVPAVNLSSRSGRDREQLPRHPAPVSVDDYGIQQGRSPVQTAPAVDFRSRSGREREQVQRQPVYIEDSLPRREVAHPDHRVLDESEYQNYALRRPEFPTAMDPTHDMEDQNKETSNPYDATTTSLVNRYLSMPRTAGTDAGSSAVARRDTFVNFPNYASGTSAQPESVISIGNTGTLQPMYERRYHQLGQDPGLAPQTVASRYSFAGPSLLRR</sequence>
<feature type="compositionally biased region" description="Basic and acidic residues" evidence="1">
    <location>
        <begin position="472"/>
        <end position="484"/>
    </location>
</feature>
<feature type="region of interest" description="Disordered" evidence="1">
    <location>
        <begin position="627"/>
        <end position="716"/>
    </location>
</feature>
<name>A0AAV3NVG7_LITER</name>
<feature type="compositionally biased region" description="Basic and acidic residues" evidence="1">
    <location>
        <begin position="72"/>
        <end position="81"/>
    </location>
</feature>
<feature type="compositionally biased region" description="Basic and acidic residues" evidence="1">
    <location>
        <begin position="137"/>
        <end position="175"/>
    </location>
</feature>
<evidence type="ECO:0000259" key="2">
    <source>
        <dbReference type="PROSITE" id="PS51222"/>
    </source>
</evidence>
<dbReference type="Pfam" id="PF10539">
    <property type="entry name" value="Dev_Cell_Death"/>
    <property type="match status" value="1"/>
</dbReference>
<feature type="region of interest" description="Disordered" evidence="1">
    <location>
        <begin position="469"/>
        <end position="501"/>
    </location>
</feature>
<dbReference type="EMBL" id="BAABME010015864">
    <property type="protein sequence ID" value="GAA0143349.1"/>
    <property type="molecule type" value="Genomic_DNA"/>
</dbReference>
<organism evidence="3 4">
    <name type="scientific">Lithospermum erythrorhizon</name>
    <name type="common">Purple gromwell</name>
    <name type="synonym">Lithospermum officinale var. erythrorhizon</name>
    <dbReference type="NCBI Taxonomy" id="34254"/>
    <lineage>
        <taxon>Eukaryota</taxon>
        <taxon>Viridiplantae</taxon>
        <taxon>Streptophyta</taxon>
        <taxon>Embryophyta</taxon>
        <taxon>Tracheophyta</taxon>
        <taxon>Spermatophyta</taxon>
        <taxon>Magnoliopsida</taxon>
        <taxon>eudicotyledons</taxon>
        <taxon>Gunneridae</taxon>
        <taxon>Pentapetalae</taxon>
        <taxon>asterids</taxon>
        <taxon>lamiids</taxon>
        <taxon>Boraginales</taxon>
        <taxon>Boraginaceae</taxon>
        <taxon>Boraginoideae</taxon>
        <taxon>Lithospermeae</taxon>
        <taxon>Lithospermum</taxon>
    </lineage>
</organism>
<evidence type="ECO:0000256" key="1">
    <source>
        <dbReference type="SAM" id="MobiDB-lite"/>
    </source>
</evidence>
<dbReference type="PROSITE" id="PS51222">
    <property type="entry name" value="DCD"/>
    <property type="match status" value="1"/>
</dbReference>
<feature type="compositionally biased region" description="Polar residues" evidence="1">
    <location>
        <begin position="1"/>
        <end position="18"/>
    </location>
</feature>
<proteinExistence type="predicted"/>
<feature type="compositionally biased region" description="Basic residues" evidence="1">
    <location>
        <begin position="125"/>
        <end position="136"/>
    </location>
</feature>
<feature type="region of interest" description="Disordered" evidence="1">
    <location>
        <begin position="755"/>
        <end position="776"/>
    </location>
</feature>
<comment type="caution">
    <text evidence="3">The sequence shown here is derived from an EMBL/GenBank/DDBJ whole genome shotgun (WGS) entry which is preliminary data.</text>
</comment>
<accession>A0AAV3NVG7</accession>
<feature type="domain" description="DCD" evidence="2">
    <location>
        <begin position="227"/>
        <end position="355"/>
    </location>
</feature>